<comment type="subunit">
    <text evidence="7 9">Part of the 50S ribosomal subunit.</text>
</comment>
<comment type="caution">
    <text evidence="12">The sequence shown here is derived from an EMBL/GenBank/DDBJ whole genome shotgun (WGS) entry which is preliminary data.</text>
</comment>
<comment type="similarity">
    <text evidence="1 7 8">Belongs to the universal ribosomal protein uL22 family.</text>
</comment>
<dbReference type="AlphaFoldDB" id="A0A1F7HBH6"/>
<reference evidence="12 13" key="1">
    <citation type="journal article" date="2016" name="Nat. Commun.">
        <title>Thousands of microbial genomes shed light on interconnected biogeochemical processes in an aquifer system.</title>
        <authorList>
            <person name="Anantharaman K."/>
            <person name="Brown C.T."/>
            <person name="Hug L.A."/>
            <person name="Sharon I."/>
            <person name="Castelle C.J."/>
            <person name="Probst A.J."/>
            <person name="Thomas B.C."/>
            <person name="Singh A."/>
            <person name="Wilkins M.J."/>
            <person name="Karaoz U."/>
            <person name="Brodie E.L."/>
            <person name="Williams K.H."/>
            <person name="Hubbard S.S."/>
            <person name="Banfield J.F."/>
        </authorList>
    </citation>
    <scope>NUCLEOTIDE SEQUENCE [LARGE SCALE GENOMIC DNA]</scope>
</reference>
<evidence type="ECO:0000256" key="1">
    <source>
        <dbReference type="ARBA" id="ARBA00009451"/>
    </source>
</evidence>
<evidence type="ECO:0000256" key="10">
    <source>
        <dbReference type="RuleBase" id="RU004008"/>
    </source>
</evidence>
<keyword evidence="5 7" id="KW-0687">Ribonucleoprotein</keyword>
<name>A0A1F7HBH6_9BACT</name>
<evidence type="ECO:0000256" key="9">
    <source>
        <dbReference type="RuleBase" id="RU004006"/>
    </source>
</evidence>
<keyword evidence="3 7" id="KW-0694">RNA-binding</keyword>
<protein>
    <recommendedName>
        <fullName evidence="6 7">Large ribosomal subunit protein uL22</fullName>
    </recommendedName>
</protein>
<dbReference type="GO" id="GO:0003735">
    <property type="term" value="F:structural constituent of ribosome"/>
    <property type="evidence" value="ECO:0007669"/>
    <property type="project" value="InterPro"/>
</dbReference>
<dbReference type="PANTHER" id="PTHR13501:SF8">
    <property type="entry name" value="LARGE RIBOSOMAL SUBUNIT PROTEIN UL22M"/>
    <property type="match status" value="1"/>
</dbReference>
<organism evidence="12 13">
    <name type="scientific">Candidatus Roizmanbacteria bacterium RIFCSPHIGHO2_02_FULL_40_9</name>
    <dbReference type="NCBI Taxonomy" id="1802042"/>
    <lineage>
        <taxon>Bacteria</taxon>
        <taxon>Candidatus Roizmaniibacteriota</taxon>
    </lineage>
</organism>
<keyword evidence="4 7" id="KW-0689">Ribosomal protein</keyword>
<dbReference type="InterPro" id="IPR036394">
    <property type="entry name" value="Ribosomal_uL22_sf"/>
</dbReference>
<evidence type="ECO:0000256" key="5">
    <source>
        <dbReference type="ARBA" id="ARBA00023274"/>
    </source>
</evidence>
<gene>
    <name evidence="7" type="primary">rplV</name>
    <name evidence="12" type="ORF">A3D06_01630</name>
</gene>
<evidence type="ECO:0000256" key="7">
    <source>
        <dbReference type="HAMAP-Rule" id="MF_01331"/>
    </source>
</evidence>
<comment type="function">
    <text evidence="7">The globular domain of the protein is located near the polypeptide exit tunnel on the outside of the subunit, while an extended beta-hairpin is found that lines the wall of the exit tunnel in the center of the 70S ribosome.</text>
</comment>
<feature type="compositionally biased region" description="Basic residues" evidence="11">
    <location>
        <begin position="141"/>
        <end position="150"/>
    </location>
</feature>
<evidence type="ECO:0000256" key="4">
    <source>
        <dbReference type="ARBA" id="ARBA00022980"/>
    </source>
</evidence>
<evidence type="ECO:0000256" key="2">
    <source>
        <dbReference type="ARBA" id="ARBA00022730"/>
    </source>
</evidence>
<evidence type="ECO:0000256" key="3">
    <source>
        <dbReference type="ARBA" id="ARBA00022884"/>
    </source>
</evidence>
<proteinExistence type="inferred from homology"/>
<dbReference type="PANTHER" id="PTHR13501">
    <property type="entry name" value="CHLOROPLAST 50S RIBOSOMAL PROTEIN L22-RELATED"/>
    <property type="match status" value="1"/>
</dbReference>
<dbReference type="InterPro" id="IPR005727">
    <property type="entry name" value="Ribosomal_uL22_bac/chlpt-type"/>
</dbReference>
<feature type="compositionally biased region" description="Basic and acidic residues" evidence="11">
    <location>
        <begin position="121"/>
        <end position="140"/>
    </location>
</feature>
<dbReference type="Pfam" id="PF00237">
    <property type="entry name" value="Ribosomal_L22"/>
    <property type="match status" value="1"/>
</dbReference>
<accession>A0A1F7HBH6</accession>
<sequence>MESKAIIKHVRISPIKLRTLVDGIKVMHPQTALDRLSFSQKRSAKVLYKAIKSAVDNGKNKIDLQNSSVYFKKLSIDEGAFLKRSRAGSKGTGKPYKRKSSHITVIIEQRTTTNIAQLSKTEQKTKKTEKISTKKSEPMKKKIINKQTAK</sequence>
<dbReference type="HAMAP" id="MF_01331_B">
    <property type="entry name" value="Ribosomal_uL22_B"/>
    <property type="match status" value="1"/>
</dbReference>
<evidence type="ECO:0000313" key="13">
    <source>
        <dbReference type="Proteomes" id="UP000177027"/>
    </source>
</evidence>
<dbReference type="GO" id="GO:0015934">
    <property type="term" value="C:large ribosomal subunit"/>
    <property type="evidence" value="ECO:0007669"/>
    <property type="project" value="InterPro"/>
</dbReference>
<dbReference type="Proteomes" id="UP000177027">
    <property type="component" value="Unassembled WGS sequence"/>
</dbReference>
<dbReference type="GO" id="GO:0019843">
    <property type="term" value="F:rRNA binding"/>
    <property type="evidence" value="ECO:0007669"/>
    <property type="project" value="UniProtKB-UniRule"/>
</dbReference>
<dbReference type="InterPro" id="IPR047867">
    <property type="entry name" value="Ribosomal_uL22_bac/org-type"/>
</dbReference>
<evidence type="ECO:0000256" key="8">
    <source>
        <dbReference type="RuleBase" id="RU004005"/>
    </source>
</evidence>
<evidence type="ECO:0000256" key="11">
    <source>
        <dbReference type="SAM" id="MobiDB-lite"/>
    </source>
</evidence>
<dbReference type="SUPFAM" id="SSF54843">
    <property type="entry name" value="Ribosomal protein L22"/>
    <property type="match status" value="1"/>
</dbReference>
<dbReference type="GO" id="GO:0006412">
    <property type="term" value="P:translation"/>
    <property type="evidence" value="ECO:0007669"/>
    <property type="project" value="UniProtKB-UniRule"/>
</dbReference>
<feature type="region of interest" description="Disordered" evidence="11">
    <location>
        <begin position="117"/>
        <end position="150"/>
    </location>
</feature>
<dbReference type="Gene3D" id="3.90.470.10">
    <property type="entry name" value="Ribosomal protein L22/L17"/>
    <property type="match status" value="1"/>
</dbReference>
<dbReference type="EMBL" id="MFZS01000033">
    <property type="protein sequence ID" value="OGK28667.1"/>
    <property type="molecule type" value="Genomic_DNA"/>
</dbReference>
<evidence type="ECO:0000256" key="6">
    <source>
        <dbReference type="ARBA" id="ARBA00035207"/>
    </source>
</evidence>
<keyword evidence="2 7" id="KW-0699">rRNA-binding</keyword>
<evidence type="ECO:0000313" key="12">
    <source>
        <dbReference type="EMBL" id="OGK28667.1"/>
    </source>
</evidence>
<dbReference type="InterPro" id="IPR001063">
    <property type="entry name" value="Ribosomal_uL22"/>
</dbReference>
<comment type="function">
    <text evidence="7 10">This protein binds specifically to 23S rRNA; its binding is stimulated by other ribosomal proteins, e.g., L4, L17, and L20. It is important during the early stages of 50S assembly. It makes multiple contacts with different domains of the 23S rRNA in the assembled 50S subunit and ribosome.</text>
</comment>